<keyword evidence="2 5" id="KW-0812">Transmembrane</keyword>
<comment type="subcellular location">
    <subcellularLocation>
        <location evidence="1">Membrane</location>
        <topology evidence="1">Multi-pass membrane protein</topology>
    </subcellularLocation>
</comment>
<feature type="transmembrane region" description="Helical" evidence="5">
    <location>
        <begin position="192"/>
        <end position="212"/>
    </location>
</feature>
<name>A0A1I2MCN3_9BACL</name>
<dbReference type="PANTHER" id="PTHR10361">
    <property type="entry name" value="SODIUM-BILE ACID COTRANSPORTER"/>
    <property type="match status" value="1"/>
</dbReference>
<sequence length="319" mass="33822">MSPFISALRLIDRYFILWLLIVSCIAYFFPSPFTGISPWIPLLLGVVMFGMGTTLSADDFRLILKQPVPVLIGVAAQYVIMPGAAFLIALLFRLPPDLAAGMILVGASPGGTASNVIVYLARGDVPLSVTMTTVSTLLAPIFTPLLMLLLADRWLPVEPWSLFQSIVQVVIVPVVLGILVKRFFPVAVKKATPALPAVSVLAIIAIVAGIIANGADQLLAAPIIFLAVMLHNLAGLALGYLAARLLRQDEARCRAISVEVGMQNSGLAVALATAHFNPIAALPGAIFSVWHNISGSLLTAYWGKKKIEKASASGMTADS</sequence>
<evidence type="ECO:0000256" key="5">
    <source>
        <dbReference type="SAM" id="Phobius"/>
    </source>
</evidence>
<dbReference type="AlphaFoldDB" id="A0A1I2MCN3"/>
<gene>
    <name evidence="6" type="ORF">SAMN04488025_10736</name>
</gene>
<keyword evidence="4 5" id="KW-0472">Membrane</keyword>
<feature type="transmembrane region" description="Helical" evidence="5">
    <location>
        <begin position="12"/>
        <end position="30"/>
    </location>
</feature>
<dbReference type="OrthoDB" id="9806785at2"/>
<dbReference type="InterPro" id="IPR004710">
    <property type="entry name" value="Bilac:Na_transpt"/>
</dbReference>
<dbReference type="PANTHER" id="PTHR10361:SF28">
    <property type="entry name" value="P3 PROTEIN-RELATED"/>
    <property type="match status" value="1"/>
</dbReference>
<feature type="transmembrane region" description="Helical" evidence="5">
    <location>
        <begin position="36"/>
        <end position="56"/>
    </location>
</feature>
<feature type="transmembrane region" description="Helical" evidence="5">
    <location>
        <begin position="162"/>
        <end position="180"/>
    </location>
</feature>
<evidence type="ECO:0000256" key="3">
    <source>
        <dbReference type="ARBA" id="ARBA00022989"/>
    </source>
</evidence>
<dbReference type="EMBL" id="FOOK01000007">
    <property type="protein sequence ID" value="SFF86991.1"/>
    <property type="molecule type" value="Genomic_DNA"/>
</dbReference>
<accession>A0A1I2MCN3</accession>
<dbReference type="InterPro" id="IPR038770">
    <property type="entry name" value="Na+/solute_symporter_sf"/>
</dbReference>
<dbReference type="Pfam" id="PF01758">
    <property type="entry name" value="SBF"/>
    <property type="match status" value="1"/>
</dbReference>
<evidence type="ECO:0000256" key="2">
    <source>
        <dbReference type="ARBA" id="ARBA00022692"/>
    </source>
</evidence>
<dbReference type="RefSeq" id="WP_092036755.1">
    <property type="nucleotide sequence ID" value="NZ_FOOK01000007.1"/>
</dbReference>
<dbReference type="STRING" id="201973.SAMN04488025_10736"/>
<keyword evidence="3 5" id="KW-1133">Transmembrane helix</keyword>
<feature type="transmembrane region" description="Helical" evidence="5">
    <location>
        <begin position="68"/>
        <end position="92"/>
    </location>
</feature>
<dbReference type="InterPro" id="IPR002657">
    <property type="entry name" value="BilAc:Na_symport/Acr3"/>
</dbReference>
<keyword evidence="7" id="KW-1185">Reference proteome</keyword>
<evidence type="ECO:0000313" key="7">
    <source>
        <dbReference type="Proteomes" id="UP000198661"/>
    </source>
</evidence>
<protein>
    <submittedName>
        <fullName evidence="6">Bile acid:Na+ symporter, BASS family</fullName>
    </submittedName>
</protein>
<evidence type="ECO:0000256" key="4">
    <source>
        <dbReference type="ARBA" id="ARBA00023136"/>
    </source>
</evidence>
<reference evidence="6 7" key="1">
    <citation type="submission" date="2016-10" db="EMBL/GenBank/DDBJ databases">
        <authorList>
            <person name="de Groot N.N."/>
        </authorList>
    </citation>
    <scope>NUCLEOTIDE SEQUENCE [LARGE SCALE GENOMIC DNA]</scope>
    <source>
        <strain evidence="6 7">DSM 44945</strain>
    </source>
</reference>
<dbReference type="GO" id="GO:0016020">
    <property type="term" value="C:membrane"/>
    <property type="evidence" value="ECO:0007669"/>
    <property type="project" value="UniProtKB-SubCell"/>
</dbReference>
<organism evidence="6 7">
    <name type="scientific">Planifilum fulgidum</name>
    <dbReference type="NCBI Taxonomy" id="201973"/>
    <lineage>
        <taxon>Bacteria</taxon>
        <taxon>Bacillati</taxon>
        <taxon>Bacillota</taxon>
        <taxon>Bacilli</taxon>
        <taxon>Bacillales</taxon>
        <taxon>Thermoactinomycetaceae</taxon>
        <taxon>Planifilum</taxon>
    </lineage>
</organism>
<evidence type="ECO:0000256" key="1">
    <source>
        <dbReference type="ARBA" id="ARBA00004141"/>
    </source>
</evidence>
<evidence type="ECO:0000313" key="6">
    <source>
        <dbReference type="EMBL" id="SFF86991.1"/>
    </source>
</evidence>
<dbReference type="Gene3D" id="1.20.1530.20">
    <property type="match status" value="1"/>
</dbReference>
<feature type="transmembrane region" description="Helical" evidence="5">
    <location>
        <begin position="218"/>
        <end position="242"/>
    </location>
</feature>
<feature type="transmembrane region" description="Helical" evidence="5">
    <location>
        <begin position="98"/>
        <end position="120"/>
    </location>
</feature>
<proteinExistence type="predicted"/>
<dbReference type="Proteomes" id="UP000198661">
    <property type="component" value="Unassembled WGS sequence"/>
</dbReference>
<feature type="transmembrane region" description="Helical" evidence="5">
    <location>
        <begin position="127"/>
        <end position="150"/>
    </location>
</feature>